<dbReference type="GO" id="GO:0008270">
    <property type="term" value="F:zinc ion binding"/>
    <property type="evidence" value="ECO:0007669"/>
    <property type="project" value="InterPro"/>
</dbReference>
<dbReference type="STRING" id="1093900.A0A507ARS0"/>
<keyword evidence="5" id="KW-1185">Reference proteome</keyword>
<keyword evidence="1" id="KW-0539">Nucleus</keyword>
<dbReference type="PROSITE" id="PS00463">
    <property type="entry name" value="ZN2_CY6_FUNGAL_1"/>
    <property type="match status" value="1"/>
</dbReference>
<proteinExistence type="predicted"/>
<feature type="compositionally biased region" description="Low complexity" evidence="2">
    <location>
        <begin position="324"/>
        <end position="335"/>
    </location>
</feature>
<name>A0A507ARS0_9PEZI</name>
<feature type="domain" description="Zn(2)-C6 fungal-type" evidence="3">
    <location>
        <begin position="175"/>
        <end position="209"/>
    </location>
</feature>
<dbReference type="Proteomes" id="UP000319257">
    <property type="component" value="Unassembled WGS sequence"/>
</dbReference>
<protein>
    <recommendedName>
        <fullName evidence="3">Zn(2)-C6 fungal-type domain-containing protein</fullName>
    </recommendedName>
</protein>
<sequence>MAEDPRGKGLPNIDSEEETQYPPPSEAEERPKSYQLPPIPMATGMTLPSINDGSYGPPSSRYPPPESTSRTQYSGSPSNPNGYQPPSGGTYLPPFHALADQRPAYGSESRDYHLSQHGGQQRPPYGQEQYHPYNGYPPHQGPPGPGYAAYAADYRGAPAGPPPPQAAPRQRTSIACRYCRKRKIRCSGYANTPEGKCTNCKKTGNDCVFQPVSSSASTAFIPVSALPGGVPPGTPLYGAFGQPLPGSHQAGGPPQPGYGRPAPAGSQQDYALPSPTGGAYYGHPDDRGQTARRRPRPAEDEPGMRLPPPHPYEEDPRDPRRRSPASAPSNTPPASYHSFQYEPERTPTSRRNSPGGAAPASASSSSHPMSLGNLMDHPPPGGGNDIDSSMLGRLNRRG</sequence>
<gene>
    <name evidence="4" type="ORF">E0L32_010688</name>
</gene>
<dbReference type="RefSeq" id="XP_030989300.1">
    <property type="nucleotide sequence ID" value="XM_031133334.1"/>
</dbReference>
<feature type="compositionally biased region" description="Low complexity" evidence="2">
    <location>
        <begin position="353"/>
        <end position="366"/>
    </location>
</feature>
<reference evidence="4 5" key="1">
    <citation type="submission" date="2019-06" db="EMBL/GenBank/DDBJ databases">
        <title>Draft genome sequence of the filamentous fungus Phialemoniopsis curvata isolated from diesel fuel.</title>
        <authorList>
            <person name="Varaljay V.A."/>
            <person name="Lyon W.J."/>
            <person name="Crouch A.L."/>
            <person name="Drake C.E."/>
            <person name="Hollomon J.M."/>
            <person name="Nadeau L.J."/>
            <person name="Nunn H.S."/>
            <person name="Stevenson B.S."/>
            <person name="Bojanowski C.L."/>
            <person name="Crookes-Goodson W.J."/>
        </authorList>
    </citation>
    <scope>NUCLEOTIDE SEQUENCE [LARGE SCALE GENOMIC DNA]</scope>
    <source>
        <strain evidence="4 5">D216</strain>
    </source>
</reference>
<evidence type="ECO:0000313" key="4">
    <source>
        <dbReference type="EMBL" id="TPX07589.1"/>
    </source>
</evidence>
<dbReference type="SUPFAM" id="SSF57701">
    <property type="entry name" value="Zn2/Cys6 DNA-binding domain"/>
    <property type="match status" value="1"/>
</dbReference>
<dbReference type="OrthoDB" id="5401558at2759"/>
<dbReference type="SMART" id="SM00066">
    <property type="entry name" value="GAL4"/>
    <property type="match status" value="1"/>
</dbReference>
<dbReference type="PROSITE" id="PS50048">
    <property type="entry name" value="ZN2_CY6_FUNGAL_2"/>
    <property type="match status" value="1"/>
</dbReference>
<dbReference type="AlphaFoldDB" id="A0A507ARS0"/>
<dbReference type="InterPro" id="IPR036864">
    <property type="entry name" value="Zn2-C6_fun-type_DNA-bd_sf"/>
</dbReference>
<organism evidence="4 5">
    <name type="scientific">Thyridium curvatum</name>
    <dbReference type="NCBI Taxonomy" id="1093900"/>
    <lineage>
        <taxon>Eukaryota</taxon>
        <taxon>Fungi</taxon>
        <taxon>Dikarya</taxon>
        <taxon>Ascomycota</taxon>
        <taxon>Pezizomycotina</taxon>
        <taxon>Sordariomycetes</taxon>
        <taxon>Sordariomycetidae</taxon>
        <taxon>Thyridiales</taxon>
        <taxon>Thyridiaceae</taxon>
        <taxon>Thyridium</taxon>
    </lineage>
</organism>
<dbReference type="InParanoid" id="A0A507ARS0"/>
<evidence type="ECO:0000259" key="3">
    <source>
        <dbReference type="PROSITE" id="PS50048"/>
    </source>
</evidence>
<feature type="region of interest" description="Disordered" evidence="2">
    <location>
        <begin position="234"/>
        <end position="398"/>
    </location>
</feature>
<feature type="compositionally biased region" description="Polar residues" evidence="2">
    <location>
        <begin position="72"/>
        <end position="84"/>
    </location>
</feature>
<dbReference type="EMBL" id="SKBQ01000089">
    <property type="protein sequence ID" value="TPX07589.1"/>
    <property type="molecule type" value="Genomic_DNA"/>
</dbReference>
<evidence type="ECO:0000256" key="2">
    <source>
        <dbReference type="SAM" id="MobiDB-lite"/>
    </source>
</evidence>
<evidence type="ECO:0000256" key="1">
    <source>
        <dbReference type="ARBA" id="ARBA00023242"/>
    </source>
</evidence>
<dbReference type="CDD" id="cd00067">
    <property type="entry name" value="GAL4"/>
    <property type="match status" value="1"/>
</dbReference>
<feature type="compositionally biased region" description="Low complexity" evidence="2">
    <location>
        <begin position="146"/>
        <end position="158"/>
    </location>
</feature>
<dbReference type="Pfam" id="PF00172">
    <property type="entry name" value="Zn_clus"/>
    <property type="match status" value="1"/>
</dbReference>
<evidence type="ECO:0000313" key="5">
    <source>
        <dbReference type="Proteomes" id="UP000319257"/>
    </source>
</evidence>
<dbReference type="GeneID" id="41978135"/>
<feature type="region of interest" description="Disordered" evidence="2">
    <location>
        <begin position="1"/>
        <end position="171"/>
    </location>
</feature>
<dbReference type="GO" id="GO:0000981">
    <property type="term" value="F:DNA-binding transcription factor activity, RNA polymerase II-specific"/>
    <property type="evidence" value="ECO:0007669"/>
    <property type="project" value="InterPro"/>
</dbReference>
<accession>A0A507ARS0</accession>
<dbReference type="InterPro" id="IPR001138">
    <property type="entry name" value="Zn2Cys6_DnaBD"/>
</dbReference>
<dbReference type="Gene3D" id="4.10.240.10">
    <property type="entry name" value="Zn(2)-C6 fungal-type DNA-binding domain"/>
    <property type="match status" value="1"/>
</dbReference>
<comment type="caution">
    <text evidence="4">The sequence shown here is derived from an EMBL/GenBank/DDBJ whole genome shotgun (WGS) entry which is preliminary data.</text>
</comment>